<gene>
    <name evidence="2" type="ORF">EKO24_011555</name>
</gene>
<organism evidence="2 3">
    <name type="scientific">Candidatus Methylobacter oryzae</name>
    <dbReference type="NCBI Taxonomy" id="2497749"/>
    <lineage>
        <taxon>Bacteria</taxon>
        <taxon>Pseudomonadati</taxon>
        <taxon>Pseudomonadota</taxon>
        <taxon>Gammaproteobacteria</taxon>
        <taxon>Methylococcales</taxon>
        <taxon>Methylococcaceae</taxon>
        <taxon>Methylobacter</taxon>
    </lineage>
</organism>
<sequence>MNTQNLLSPHRLFTLRLLLSLLGAYIAYIYRHASHDYWFVMIFLFTAIAIAPDYYRFKQHGDNPKALAERLLHWSGGLCAGIVIYAYHNSGRIFHEEAGLIVLLILALTTYLDGIKRGWRCIFAGLFLGLITICVAYFDNYIWQLSALAAVSLIYSHYHPSDDAQADTGLLQ</sequence>
<proteinExistence type="predicted"/>
<comment type="caution">
    <text evidence="2">The sequence shown here is derived from an EMBL/GenBank/DDBJ whole genome shotgun (WGS) entry which is preliminary data.</text>
</comment>
<dbReference type="EMBL" id="RYFG02000097">
    <property type="protein sequence ID" value="TRW94551.1"/>
    <property type="molecule type" value="Genomic_DNA"/>
</dbReference>
<dbReference type="RefSeq" id="WP_127029279.1">
    <property type="nucleotide sequence ID" value="NZ_RYFG02000097.1"/>
</dbReference>
<reference evidence="2 3" key="1">
    <citation type="journal article" date="2019" name="Antonie Van Leeuwenhoek">
        <title>Description of 'Ca. Methylobacter oryzae' KRF1, a novel species from the environmentally important Methylobacter clade 2.</title>
        <authorList>
            <person name="Khatri K."/>
            <person name="Mohite J.A."/>
            <person name="Pandit P.S."/>
            <person name="Bahulikar R."/>
            <person name="Rahalkar M.C."/>
        </authorList>
    </citation>
    <scope>NUCLEOTIDE SEQUENCE [LARGE SCALE GENOMIC DNA]</scope>
    <source>
        <strain evidence="2 3">KRF1</strain>
    </source>
</reference>
<name>A0ABY3CA51_9GAMM</name>
<dbReference type="Proteomes" id="UP000733744">
    <property type="component" value="Unassembled WGS sequence"/>
</dbReference>
<feature type="transmembrane region" description="Helical" evidence="1">
    <location>
        <begin position="67"/>
        <end position="87"/>
    </location>
</feature>
<evidence type="ECO:0000256" key="1">
    <source>
        <dbReference type="SAM" id="Phobius"/>
    </source>
</evidence>
<feature type="transmembrane region" description="Helical" evidence="1">
    <location>
        <begin position="119"/>
        <end position="138"/>
    </location>
</feature>
<keyword evidence="1" id="KW-1133">Transmembrane helix</keyword>
<feature type="transmembrane region" description="Helical" evidence="1">
    <location>
        <begin position="37"/>
        <end position="55"/>
    </location>
</feature>
<protein>
    <recommendedName>
        <fullName evidence="4">FUSC family protein</fullName>
    </recommendedName>
</protein>
<keyword evidence="3" id="KW-1185">Reference proteome</keyword>
<keyword evidence="1" id="KW-0472">Membrane</keyword>
<feature type="transmembrane region" description="Helical" evidence="1">
    <location>
        <begin position="93"/>
        <end position="112"/>
    </location>
</feature>
<keyword evidence="1" id="KW-0812">Transmembrane</keyword>
<evidence type="ECO:0008006" key="4">
    <source>
        <dbReference type="Google" id="ProtNLM"/>
    </source>
</evidence>
<evidence type="ECO:0000313" key="3">
    <source>
        <dbReference type="Proteomes" id="UP000733744"/>
    </source>
</evidence>
<feature type="transmembrane region" description="Helical" evidence="1">
    <location>
        <begin position="12"/>
        <end position="31"/>
    </location>
</feature>
<accession>A0ABY3CA51</accession>
<evidence type="ECO:0000313" key="2">
    <source>
        <dbReference type="EMBL" id="TRW94551.1"/>
    </source>
</evidence>